<keyword evidence="2" id="KW-1185">Reference proteome</keyword>
<reference evidence="1 2" key="1">
    <citation type="submission" date="2019-02" db="EMBL/GenBank/DDBJ databases">
        <title>Kribbella capetownensis sp. nov. and Kribbella speibonae sp. nov., isolated from soil.</title>
        <authorList>
            <person name="Curtis S.M."/>
            <person name="Norton I."/>
            <person name="Everest G.J."/>
            <person name="Meyers P.R."/>
        </authorList>
    </citation>
    <scope>NUCLEOTIDE SEQUENCE [LARGE SCALE GENOMIC DNA]</scope>
    <source>
        <strain evidence="1 2">YM53</strain>
    </source>
</reference>
<name>A0A4V2M3Y8_9ACTN</name>
<dbReference type="RefSeq" id="WP_131519399.1">
    <property type="nucleotide sequence ID" value="NZ_SJKD01000019.1"/>
</dbReference>
<sequence>MTTATAHRGTVRVTLDLESNQHRQMKLWSVENGPGLALAKIYRALSDELLANPDLAHAVLTRIRGQ</sequence>
<protein>
    <submittedName>
        <fullName evidence="1">Uncharacterized protein</fullName>
    </submittedName>
</protein>
<dbReference type="EMBL" id="SJKD01000019">
    <property type="protein sequence ID" value="TCC33912.1"/>
    <property type="molecule type" value="Genomic_DNA"/>
</dbReference>
<proteinExistence type="predicted"/>
<evidence type="ECO:0000313" key="1">
    <source>
        <dbReference type="EMBL" id="TCC33912.1"/>
    </source>
</evidence>
<accession>A0A4V2M3Y8</accession>
<organism evidence="1 2">
    <name type="scientific">Kribbella capetownensis</name>
    <dbReference type="NCBI Taxonomy" id="1572659"/>
    <lineage>
        <taxon>Bacteria</taxon>
        <taxon>Bacillati</taxon>
        <taxon>Actinomycetota</taxon>
        <taxon>Actinomycetes</taxon>
        <taxon>Propionibacteriales</taxon>
        <taxon>Kribbellaceae</taxon>
        <taxon>Kribbella</taxon>
    </lineage>
</organism>
<comment type="caution">
    <text evidence="1">The sequence shown here is derived from an EMBL/GenBank/DDBJ whole genome shotgun (WGS) entry which is preliminary data.</text>
</comment>
<dbReference type="AlphaFoldDB" id="A0A4V2M3Y8"/>
<gene>
    <name evidence="1" type="ORF">E0H75_42420</name>
</gene>
<evidence type="ECO:0000313" key="2">
    <source>
        <dbReference type="Proteomes" id="UP000293342"/>
    </source>
</evidence>
<dbReference type="Proteomes" id="UP000293342">
    <property type="component" value="Unassembled WGS sequence"/>
</dbReference>